<dbReference type="Proteomes" id="UP001203338">
    <property type="component" value="Unassembled WGS sequence"/>
</dbReference>
<dbReference type="EMBL" id="JAMFLX010000005">
    <property type="protein sequence ID" value="MCL6269408.1"/>
    <property type="molecule type" value="Genomic_DNA"/>
</dbReference>
<comment type="caution">
    <text evidence="2">The sequence shown here is derived from an EMBL/GenBank/DDBJ whole genome shotgun (WGS) entry which is preliminary data.</text>
</comment>
<gene>
    <name evidence="2" type="ORF">M3P05_05545</name>
</gene>
<organism evidence="2 3">
    <name type="scientific">Parendozoicomonas callyspongiae</name>
    <dbReference type="NCBI Taxonomy" id="2942213"/>
    <lineage>
        <taxon>Bacteria</taxon>
        <taxon>Pseudomonadati</taxon>
        <taxon>Pseudomonadota</taxon>
        <taxon>Gammaproteobacteria</taxon>
        <taxon>Oceanospirillales</taxon>
        <taxon>Endozoicomonadaceae</taxon>
        <taxon>Parendozoicomonas</taxon>
    </lineage>
</organism>
<dbReference type="Gene3D" id="3.60.60.10">
    <property type="entry name" value="Penicillin V Acylase, Chain A"/>
    <property type="match status" value="1"/>
</dbReference>
<dbReference type="PANTHER" id="PTHR34180">
    <property type="entry name" value="PEPTIDASE C45"/>
    <property type="match status" value="1"/>
</dbReference>
<keyword evidence="3" id="KW-1185">Reference proteome</keyword>
<sequence length="346" mass="38708">MTDRFPLITLSGSAADRGAKHGAELSESIASTIAFYSGALRIPEEEVLTTGRFFRDQIQLFYPPYCDEIEALADAAHQPPEWIYLLNARSELISHPLECSTIIFRDSCLLGQNWDYARPLHDLVTLLQVNLDNDRSFLTVTEPGIIGKIGMNSEGIGVCLNMLRLRRRCEGVPIHILLRAILESTSIDHARELASSISGSRVGCVTVANNKNECFAIEYAGENRWFLTPPGRICLHTNHYLGKRLTPEGGVNTSSYERLRTLARLTMILHQQDTNTMQRLLSDRSNSTWPVHMSWCPSPYPGFSEAGTIATIIMELENRVMHIRKGNSPDTPFLSYSVAQSNETLV</sequence>
<evidence type="ECO:0000313" key="3">
    <source>
        <dbReference type="Proteomes" id="UP001203338"/>
    </source>
</evidence>
<dbReference type="Gene3D" id="1.10.10.2120">
    <property type="match status" value="1"/>
</dbReference>
<dbReference type="InterPro" id="IPR005079">
    <property type="entry name" value="Peptidase_C45_hydrolase"/>
</dbReference>
<evidence type="ECO:0000313" key="2">
    <source>
        <dbReference type="EMBL" id="MCL6269408.1"/>
    </source>
</evidence>
<reference evidence="2 3" key="1">
    <citation type="submission" date="2022-05" db="EMBL/GenBank/DDBJ databases">
        <authorList>
            <person name="Park J.-S."/>
        </authorList>
    </citation>
    <scope>NUCLEOTIDE SEQUENCE [LARGE SCALE GENOMIC DNA]</scope>
    <source>
        <strain evidence="2 3">2012CJ34-2</strain>
    </source>
</reference>
<feature type="domain" description="Peptidase C45 hydrolase" evidence="1">
    <location>
        <begin position="106"/>
        <end position="327"/>
    </location>
</feature>
<proteinExistence type="predicted"/>
<name>A0ABT0PDM6_9GAMM</name>
<dbReference type="InterPro" id="IPR047801">
    <property type="entry name" value="Peptidase_C45"/>
</dbReference>
<protein>
    <submittedName>
        <fullName evidence="2">C45 family peptidase</fullName>
    </submittedName>
</protein>
<accession>A0ABT0PDM6</accession>
<dbReference type="NCBIfam" id="NF040521">
    <property type="entry name" value="C45_proenzyme"/>
    <property type="match status" value="1"/>
</dbReference>
<dbReference type="Pfam" id="PF03417">
    <property type="entry name" value="AAT"/>
    <property type="match status" value="1"/>
</dbReference>
<evidence type="ECO:0000259" key="1">
    <source>
        <dbReference type="Pfam" id="PF03417"/>
    </source>
</evidence>
<dbReference type="RefSeq" id="WP_249698415.1">
    <property type="nucleotide sequence ID" value="NZ_JAMFLX010000005.1"/>
</dbReference>
<dbReference type="PANTHER" id="PTHR34180:SF1">
    <property type="entry name" value="BETA-ALANYL-DOPAMINE_CARCININE HYDROLASE"/>
    <property type="match status" value="1"/>
</dbReference>
<dbReference type="InterPro" id="IPR047794">
    <property type="entry name" value="C45_proenzyme-like"/>
</dbReference>